<dbReference type="GO" id="GO:0050660">
    <property type="term" value="F:flavin adenine dinucleotide binding"/>
    <property type="evidence" value="ECO:0007669"/>
    <property type="project" value="InterPro"/>
</dbReference>
<dbReference type="GO" id="GO:0008115">
    <property type="term" value="F:sarcosine oxidase activity"/>
    <property type="evidence" value="ECO:0007669"/>
    <property type="project" value="UniProtKB-EC"/>
</dbReference>
<dbReference type="NCBIfam" id="NF008425">
    <property type="entry name" value="PRK11259.1"/>
    <property type="match status" value="1"/>
</dbReference>
<dbReference type="Gene3D" id="3.30.9.10">
    <property type="entry name" value="D-Amino Acid Oxidase, subunit A, domain 2"/>
    <property type="match status" value="1"/>
</dbReference>
<keyword evidence="3" id="KW-0274">FAD</keyword>
<organism evidence="6">
    <name type="scientific">hydrothermal vent metagenome</name>
    <dbReference type="NCBI Taxonomy" id="652676"/>
    <lineage>
        <taxon>unclassified sequences</taxon>
        <taxon>metagenomes</taxon>
        <taxon>ecological metagenomes</taxon>
    </lineage>
</organism>
<evidence type="ECO:0000256" key="2">
    <source>
        <dbReference type="ARBA" id="ARBA00022630"/>
    </source>
</evidence>
<comment type="cofactor">
    <cofactor evidence="1">
        <name>FAD</name>
        <dbReference type="ChEBI" id="CHEBI:57692"/>
    </cofactor>
</comment>
<feature type="domain" description="FAD dependent oxidoreductase" evidence="5">
    <location>
        <begin position="5"/>
        <end position="356"/>
    </location>
</feature>
<dbReference type="InterPro" id="IPR006076">
    <property type="entry name" value="FAD-dep_OxRdtase"/>
</dbReference>
<dbReference type="InterPro" id="IPR036188">
    <property type="entry name" value="FAD/NAD-bd_sf"/>
</dbReference>
<name>A0A160VCC4_9ZZZZ</name>
<dbReference type="PANTHER" id="PTHR10961">
    <property type="entry name" value="PEROXISOMAL SARCOSINE OXIDASE"/>
    <property type="match status" value="1"/>
</dbReference>
<dbReference type="SUPFAM" id="SSF54373">
    <property type="entry name" value="FAD-linked reductases, C-terminal domain"/>
    <property type="match status" value="1"/>
</dbReference>
<dbReference type="PANTHER" id="PTHR10961:SF7">
    <property type="entry name" value="FAD DEPENDENT OXIDOREDUCTASE DOMAIN-CONTAINING PROTEIN"/>
    <property type="match status" value="1"/>
</dbReference>
<evidence type="ECO:0000256" key="3">
    <source>
        <dbReference type="ARBA" id="ARBA00022827"/>
    </source>
</evidence>
<keyword evidence="4 6" id="KW-0560">Oxidoreductase</keyword>
<keyword evidence="2" id="KW-0285">Flavoprotein</keyword>
<dbReference type="InterPro" id="IPR045170">
    <property type="entry name" value="MTOX"/>
</dbReference>
<evidence type="ECO:0000256" key="4">
    <source>
        <dbReference type="ARBA" id="ARBA00023002"/>
    </source>
</evidence>
<gene>
    <name evidence="6" type="ORF">MGWOODY_Clf2673</name>
</gene>
<evidence type="ECO:0000313" key="6">
    <source>
        <dbReference type="EMBL" id="CUV05162.1"/>
    </source>
</evidence>
<dbReference type="EC" id="1.5.3.1" evidence="6"/>
<dbReference type="AlphaFoldDB" id="A0A160VCC4"/>
<sequence>MPSYDAIVIGVGGMGSAAVYHLARRGLQVLGLEKHTIPHEMGSSHGYSRMIRYTLQEHPSYVPLVRRSYELWHEMEETAGEELMVTTGSIRAGAPNSPFFLNAQEACDLHSIPYEILTASEVNKRFPGYRFPEEISSVYQADGGFLLPERCILTHVQAAERAGADVHSQETVLDWGVRGDGVQVRTDRDTYTAGRLVVTAGPWAANLVPELAAYAVPERQVMGWFQPKRPELYAAEAFPVFGVFTEEGRYYGFPSHAVPGFKIGRAHHLLQKVDPDAIDREVHPEDEDILRQVVNRYFPLAAGKLLDGKTCMYTNTPDEHFMIGTLDGQPQVSVAAGFSGHGFKFASVIGEIMADLAQNGATEHDINLFRLDRFKEVRQVGQ</sequence>
<dbReference type="EMBL" id="FAXA01000248">
    <property type="protein sequence ID" value="CUV05162.1"/>
    <property type="molecule type" value="Genomic_DNA"/>
</dbReference>
<reference evidence="6" key="1">
    <citation type="submission" date="2015-10" db="EMBL/GenBank/DDBJ databases">
        <authorList>
            <person name="Gilbert D.G."/>
        </authorList>
    </citation>
    <scope>NUCLEOTIDE SEQUENCE</scope>
</reference>
<dbReference type="Gene3D" id="3.50.50.60">
    <property type="entry name" value="FAD/NAD(P)-binding domain"/>
    <property type="match status" value="1"/>
</dbReference>
<dbReference type="Pfam" id="PF01266">
    <property type="entry name" value="DAO"/>
    <property type="match status" value="1"/>
</dbReference>
<dbReference type="SUPFAM" id="SSF51905">
    <property type="entry name" value="FAD/NAD(P)-binding domain"/>
    <property type="match status" value="1"/>
</dbReference>
<proteinExistence type="predicted"/>
<accession>A0A160VCC4</accession>
<evidence type="ECO:0000256" key="1">
    <source>
        <dbReference type="ARBA" id="ARBA00001974"/>
    </source>
</evidence>
<protein>
    <submittedName>
        <fullName evidence="6">Sarcosine oxidase</fullName>
        <ecNumber evidence="6">1.5.3.1</ecNumber>
    </submittedName>
</protein>
<evidence type="ECO:0000259" key="5">
    <source>
        <dbReference type="Pfam" id="PF01266"/>
    </source>
</evidence>